<dbReference type="HOGENOM" id="CLU_395725_0_0_3"/>
<reference evidence="3 4" key="1">
    <citation type="submission" date="2008-07" db="EMBL/GenBank/DDBJ databases">
        <authorList>
            <person name="Tandeau de Marsac N."/>
            <person name="Ferriera S."/>
            <person name="Johnson J."/>
            <person name="Kravitz S."/>
            <person name="Beeson K."/>
            <person name="Sutton G."/>
            <person name="Rogers Y.-H."/>
            <person name="Friedman R."/>
            <person name="Frazier M."/>
            <person name="Venter J.C."/>
        </authorList>
    </citation>
    <scope>NUCLEOTIDE SEQUENCE [LARGE SCALE GENOMIC DNA]</scope>
    <source>
        <strain evidence="3 4">PCC 7420</strain>
    </source>
</reference>
<dbReference type="Pfam" id="PF13699">
    <property type="entry name" value="eCIS_core"/>
    <property type="match status" value="1"/>
</dbReference>
<dbReference type="eggNOG" id="COG3266">
    <property type="taxonomic scope" value="Bacteria"/>
</dbReference>
<dbReference type="AlphaFoldDB" id="B4VNW2"/>
<protein>
    <recommendedName>
        <fullName evidence="2">eCIS core domain-containing protein</fullName>
    </recommendedName>
</protein>
<evidence type="ECO:0000256" key="1">
    <source>
        <dbReference type="SAM" id="MobiDB-lite"/>
    </source>
</evidence>
<feature type="region of interest" description="Disordered" evidence="1">
    <location>
        <begin position="236"/>
        <end position="258"/>
    </location>
</feature>
<dbReference type="InterPro" id="IPR025295">
    <property type="entry name" value="eCIS_core_dom"/>
</dbReference>
<evidence type="ECO:0000313" key="4">
    <source>
        <dbReference type="Proteomes" id="UP000003835"/>
    </source>
</evidence>
<evidence type="ECO:0000313" key="3">
    <source>
        <dbReference type="EMBL" id="EDX76291.1"/>
    </source>
</evidence>
<name>B4VNW2_9CYAN</name>
<dbReference type="STRING" id="118168.MC7420_4547"/>
<feature type="compositionally biased region" description="Basic and acidic residues" evidence="1">
    <location>
        <begin position="689"/>
        <end position="701"/>
    </location>
</feature>
<feature type="compositionally biased region" description="Polar residues" evidence="1">
    <location>
        <begin position="31"/>
        <end position="43"/>
    </location>
</feature>
<dbReference type="RefSeq" id="WP_006100025.1">
    <property type="nucleotide sequence ID" value="NZ_DS989846.1"/>
</dbReference>
<proteinExistence type="predicted"/>
<evidence type="ECO:0000259" key="2">
    <source>
        <dbReference type="Pfam" id="PF13699"/>
    </source>
</evidence>
<dbReference type="Proteomes" id="UP000003835">
    <property type="component" value="Unassembled WGS sequence"/>
</dbReference>
<dbReference type="EMBL" id="DS989846">
    <property type="protein sequence ID" value="EDX76291.1"/>
    <property type="molecule type" value="Genomic_DNA"/>
</dbReference>
<gene>
    <name evidence="3" type="ORF">MC7420_4547</name>
</gene>
<feature type="region of interest" description="Disordered" evidence="1">
    <location>
        <begin position="1"/>
        <end position="112"/>
    </location>
</feature>
<organism evidence="3 4">
    <name type="scientific">Coleofasciculus chthonoplastes PCC 7420</name>
    <dbReference type="NCBI Taxonomy" id="118168"/>
    <lineage>
        <taxon>Bacteria</taxon>
        <taxon>Bacillati</taxon>
        <taxon>Cyanobacteriota</taxon>
        <taxon>Cyanophyceae</taxon>
        <taxon>Coleofasciculales</taxon>
        <taxon>Coleofasciculaceae</taxon>
        <taxon>Coleofasciculus</taxon>
    </lineage>
</organism>
<feature type="region of interest" description="Disordered" evidence="1">
    <location>
        <begin position="689"/>
        <end position="713"/>
    </location>
</feature>
<accession>B4VNW2</accession>
<feature type="domain" description="eCIS core" evidence="2">
    <location>
        <begin position="257"/>
        <end position="330"/>
    </location>
</feature>
<sequence>MEYKPVQKKNSSWTPTPVQKKGKSPGKMGHSSIQPKSNPSSAPSPEIGEYSRDSADRLTANVMRGIQAKKQEEAEGSTLRLRSGSTLQPKFESPWAPTFEPPPPLPQSPASQLKGAFAPVSQNPIQRQCADCAKEEQEQAGEAGKDLEEIGIQTKLTVGAPGDTYEQEADRVASQVMLMSAPPDSSASVQRQLDTNHPHHPHQIWKRAQSITPVVQRQIDPRVQMRQMIQRAHQIEGNQASGDLESRLNASKGGGSPLSENVRGFMEPRFGADFSGVRVHTGGEAVQMNQELGAQAFTHGSDVYFGDGKSPGNNELTAHELTHVVQQTGGVTTKLQRRPLTSYVTPLLQRQNTVQLRRASNDPDARFASATSSESGLTVLIGAQELYADHSLVTIANAALVNVGKHGSFIQLDDSSGQIQHEGNTLNKVTPVWVNKGSNSGQHAGLNTPNAGGADSEGNVGGSMALWTDCGRSSEAVTGSQGGDRQAVYYKNGSEKTTYGRSDSNMHNVTKNPAGKMANQIFFDLMYSFINDPNNAAYLQPGHKKRVFDFWESLTSFSYKTKEQKKKPKDGVKAQQLYDLLTDDGKRAFDKAAGINDYANPEIGEAYTMSSGYNFPGFQGIPGNTTWNFHWAGVIMKDASDNITLENYAVTGEYAQSVGVPQRDFVDRGWNFAMYGSVKSDGTVDNNETFHHDHLASDTHGNKATTMAVRTDQ</sequence>
<feature type="compositionally biased region" description="Polar residues" evidence="1">
    <location>
        <begin position="8"/>
        <end position="17"/>
    </location>
</feature>
<keyword evidence="4" id="KW-1185">Reference proteome</keyword>